<feature type="compositionally biased region" description="Basic and acidic residues" evidence="2">
    <location>
        <begin position="133"/>
        <end position="146"/>
    </location>
</feature>
<proteinExistence type="predicted"/>
<evidence type="ECO:0000313" key="3">
    <source>
        <dbReference type="EMBL" id="KAF9335769.1"/>
    </source>
</evidence>
<gene>
    <name evidence="3" type="ORF">BG006_010659</name>
</gene>
<keyword evidence="1" id="KW-0175">Coiled coil</keyword>
<dbReference type="AlphaFoldDB" id="A0A9P5STD7"/>
<name>A0A9P5STD7_9FUNG</name>
<evidence type="ECO:0000313" key="4">
    <source>
        <dbReference type="Proteomes" id="UP000696485"/>
    </source>
</evidence>
<dbReference type="Proteomes" id="UP000696485">
    <property type="component" value="Unassembled WGS sequence"/>
</dbReference>
<comment type="caution">
    <text evidence="3">The sequence shown here is derived from an EMBL/GenBank/DDBJ whole genome shotgun (WGS) entry which is preliminary data.</text>
</comment>
<accession>A0A9P5STD7</accession>
<keyword evidence="4" id="KW-1185">Reference proteome</keyword>
<dbReference type="EMBL" id="JAAAUY010000086">
    <property type="protein sequence ID" value="KAF9335769.1"/>
    <property type="molecule type" value="Genomic_DNA"/>
</dbReference>
<reference evidence="3" key="1">
    <citation type="journal article" date="2020" name="Fungal Divers.">
        <title>Resolving the Mortierellaceae phylogeny through synthesis of multi-gene phylogenetics and phylogenomics.</title>
        <authorList>
            <person name="Vandepol N."/>
            <person name="Liber J."/>
            <person name="Desiro A."/>
            <person name="Na H."/>
            <person name="Kennedy M."/>
            <person name="Barry K."/>
            <person name="Grigoriev I.V."/>
            <person name="Miller A.N."/>
            <person name="O'Donnell K."/>
            <person name="Stajich J.E."/>
            <person name="Bonito G."/>
        </authorList>
    </citation>
    <scope>NUCLEOTIDE SEQUENCE</scope>
    <source>
        <strain evidence="3">NVP1</strain>
    </source>
</reference>
<sequence>MDVVPRPAKPAKPNKGPEQARKTKNQVKNARRRQKKKEKQKQAGDNGHDTSVGGTPNKPVVSKQAPVTTDKPASIDKPTNAGDKGGGIGRSSASERRPKGNATQSSDVPTDVDVMPKTADHIAESKLVISDESDVKDAPEVEKKPAATESVPVIENVPSTEDESATENEPPASKDEADSDDDESTTAKKKPCPSSSPTLLASKAESDTCSDASGDTSDTPGNTQWRPSHGQSPHDQVWAPSSPSSLSAGEDLRTPKKAVWDALVQATHAVSSLGETQEQMAGARRELEGTQNQLVRFQYELNNSGEAMQEMEEVMRELCERLLHVLQV</sequence>
<evidence type="ECO:0000256" key="2">
    <source>
        <dbReference type="SAM" id="MobiDB-lite"/>
    </source>
</evidence>
<protein>
    <submittedName>
        <fullName evidence="3">Uncharacterized protein</fullName>
    </submittedName>
</protein>
<feature type="coiled-coil region" evidence="1">
    <location>
        <begin position="273"/>
        <end position="321"/>
    </location>
</feature>
<feature type="region of interest" description="Disordered" evidence="2">
    <location>
        <begin position="1"/>
        <end position="252"/>
    </location>
</feature>
<feature type="compositionally biased region" description="Polar residues" evidence="2">
    <location>
        <begin position="207"/>
        <end position="247"/>
    </location>
</feature>
<feature type="compositionally biased region" description="Basic residues" evidence="2">
    <location>
        <begin position="22"/>
        <end position="39"/>
    </location>
</feature>
<organism evidence="3 4">
    <name type="scientific">Podila minutissima</name>
    <dbReference type="NCBI Taxonomy" id="64525"/>
    <lineage>
        <taxon>Eukaryota</taxon>
        <taxon>Fungi</taxon>
        <taxon>Fungi incertae sedis</taxon>
        <taxon>Mucoromycota</taxon>
        <taxon>Mortierellomycotina</taxon>
        <taxon>Mortierellomycetes</taxon>
        <taxon>Mortierellales</taxon>
        <taxon>Mortierellaceae</taxon>
        <taxon>Podila</taxon>
    </lineage>
</organism>
<evidence type="ECO:0000256" key="1">
    <source>
        <dbReference type="SAM" id="Coils"/>
    </source>
</evidence>